<keyword evidence="1" id="KW-1133">Transmembrane helix</keyword>
<reference evidence="2 3" key="1">
    <citation type="submission" date="2019-09" db="EMBL/GenBank/DDBJ databases">
        <title>Phylogeny of genus Pseudoclavibacter and closely related genus.</title>
        <authorList>
            <person name="Li Y."/>
        </authorList>
    </citation>
    <scope>NUCLEOTIDE SEQUENCE [LARGE SCALE GENOMIC DNA]</scope>
    <source>
        <strain evidence="2 3">DSM 23821</strain>
    </source>
</reference>
<dbReference type="PANTHER" id="PTHR36974">
    <property type="entry name" value="MEMBRANE PROTEIN-RELATED"/>
    <property type="match status" value="1"/>
</dbReference>
<gene>
    <name evidence="2" type="ORF">F8O01_15460</name>
</gene>
<accession>A0A7J5BQE3</accession>
<protein>
    <submittedName>
        <fullName evidence="2">DoxX family protein</fullName>
    </submittedName>
</protein>
<feature type="transmembrane region" description="Helical" evidence="1">
    <location>
        <begin position="92"/>
        <end position="110"/>
    </location>
</feature>
<organism evidence="2 3">
    <name type="scientific">Pseudoclavibacter chungangensis</name>
    <dbReference type="NCBI Taxonomy" id="587635"/>
    <lineage>
        <taxon>Bacteria</taxon>
        <taxon>Bacillati</taxon>
        <taxon>Actinomycetota</taxon>
        <taxon>Actinomycetes</taxon>
        <taxon>Micrococcales</taxon>
        <taxon>Microbacteriaceae</taxon>
        <taxon>Pseudoclavibacter</taxon>
    </lineage>
</organism>
<dbReference type="Proteomes" id="UP000467240">
    <property type="component" value="Unassembled WGS sequence"/>
</dbReference>
<comment type="caution">
    <text evidence="2">The sequence shown here is derived from an EMBL/GenBank/DDBJ whole genome shotgun (WGS) entry which is preliminary data.</text>
</comment>
<keyword evidence="3" id="KW-1185">Reference proteome</keyword>
<dbReference type="EMBL" id="WBJZ01000024">
    <property type="protein sequence ID" value="KAB1653261.1"/>
    <property type="molecule type" value="Genomic_DNA"/>
</dbReference>
<evidence type="ECO:0000313" key="2">
    <source>
        <dbReference type="EMBL" id="KAB1653261.1"/>
    </source>
</evidence>
<keyword evidence="1" id="KW-0812">Transmembrane</keyword>
<dbReference type="PANTHER" id="PTHR36974:SF1">
    <property type="entry name" value="DOXX FAMILY MEMBRANE PROTEIN"/>
    <property type="match status" value="1"/>
</dbReference>
<dbReference type="RefSeq" id="WP_158041810.1">
    <property type="nucleotide sequence ID" value="NZ_JACCFV010000001.1"/>
</dbReference>
<proteinExistence type="predicted"/>
<evidence type="ECO:0000313" key="3">
    <source>
        <dbReference type="Proteomes" id="UP000467240"/>
    </source>
</evidence>
<name>A0A7J5BQE3_9MICO</name>
<feature type="transmembrane region" description="Helical" evidence="1">
    <location>
        <begin position="68"/>
        <end position="86"/>
    </location>
</feature>
<feature type="transmembrane region" description="Helical" evidence="1">
    <location>
        <begin position="28"/>
        <end position="48"/>
    </location>
</feature>
<dbReference type="OrthoDB" id="129693at2"/>
<evidence type="ECO:0000256" key="1">
    <source>
        <dbReference type="SAM" id="Phobius"/>
    </source>
</evidence>
<keyword evidence="1" id="KW-0472">Membrane</keyword>
<sequence>MVFIVTAIALLVGIIAHRFDIPPFLHPVSVPIAGLVAMCAMGILARLVPTRRRALVDMVPEWVPKPTVVVWLTGLLELAGGIGLLIEATRPWAAICLGLLLVTVFPANVVDARRAGDKDGTTGNRLLRRGSEQVAFVLLCVSVLVIDHR</sequence>
<dbReference type="AlphaFoldDB" id="A0A7J5BQE3"/>